<accession>A0A2S5T7P5</accession>
<evidence type="ECO:0000313" key="1">
    <source>
        <dbReference type="EMBL" id="PPE71024.1"/>
    </source>
</evidence>
<gene>
    <name evidence="1" type="ORF">C1702_03405</name>
</gene>
<sequence>MPSVDRPRPYLSLWFSGAFLLIALLVWALLPAEQVMALVIEGGPIEMPSALLYFAAAIALWFMRRRSMPVALALALTVMFCAFGARELDLHKAWSGASVLKVSYYLRPMVPLQHKLVALAVLLPVIASGLYLLLRWAKPVWQGLRARHPVAVTVVVFFATMAVAKVVDRSQNVLLEDYGIAFTASQEALRASVEEFLELGLGVLAFLGLWQHRRLG</sequence>
<protein>
    <submittedName>
        <fullName evidence="1">Uncharacterized protein</fullName>
    </submittedName>
</protein>
<dbReference type="AlphaFoldDB" id="A0A2S5T7P5"/>
<dbReference type="Proteomes" id="UP000239406">
    <property type="component" value="Unassembled WGS sequence"/>
</dbReference>
<reference evidence="1 2" key="1">
    <citation type="submission" date="2018-02" db="EMBL/GenBank/DDBJ databases">
        <title>Reclassifiation of [Polyangium] brachysporum DSM 7029 as Guopingzhaonella breviflexa gen. nov., sp. nov., a member of the family Comamonadaceae.</title>
        <authorList>
            <person name="Tang B."/>
        </authorList>
    </citation>
    <scope>NUCLEOTIDE SEQUENCE [LARGE SCALE GENOMIC DNA]</scope>
    <source>
        <strain evidence="1 2">DSM 15344</strain>
    </source>
</reference>
<evidence type="ECO:0000313" key="2">
    <source>
        <dbReference type="Proteomes" id="UP000239406"/>
    </source>
</evidence>
<comment type="caution">
    <text evidence="1">The sequence shown here is derived from an EMBL/GenBank/DDBJ whole genome shotgun (WGS) entry which is preliminary data.</text>
</comment>
<keyword evidence="2" id="KW-1185">Reference proteome</keyword>
<proteinExistence type="predicted"/>
<organism evidence="1 2">
    <name type="scientific">Caldimonas thermodepolymerans</name>
    <dbReference type="NCBI Taxonomy" id="215580"/>
    <lineage>
        <taxon>Bacteria</taxon>
        <taxon>Pseudomonadati</taxon>
        <taxon>Pseudomonadota</taxon>
        <taxon>Betaproteobacteria</taxon>
        <taxon>Burkholderiales</taxon>
        <taxon>Sphaerotilaceae</taxon>
        <taxon>Caldimonas</taxon>
    </lineage>
</organism>
<dbReference type="EMBL" id="PSNY01000003">
    <property type="protein sequence ID" value="PPE71024.1"/>
    <property type="molecule type" value="Genomic_DNA"/>
</dbReference>
<name>A0A2S5T7P5_9BURK</name>
<dbReference type="RefSeq" id="WP_104356285.1">
    <property type="nucleotide sequence ID" value="NZ_CP064338.1"/>
</dbReference>